<evidence type="ECO:0000313" key="3">
    <source>
        <dbReference type="Proteomes" id="UP000002668"/>
    </source>
</evidence>
<dbReference type="InParanoid" id="E4ZMB7"/>
<keyword evidence="3" id="KW-1185">Reference proteome</keyword>
<feature type="compositionally biased region" description="Polar residues" evidence="1">
    <location>
        <begin position="1"/>
        <end position="13"/>
    </location>
</feature>
<gene>
    <name evidence="2" type="ORF">LEMA_uP051720.1</name>
</gene>
<accession>E4ZMB7</accession>
<proteinExistence type="predicted"/>
<organism evidence="3">
    <name type="scientific">Leptosphaeria maculans (strain JN3 / isolate v23.1.3 / race Av1-4-5-6-7-8)</name>
    <name type="common">Blackleg fungus</name>
    <name type="synonym">Phoma lingam</name>
    <dbReference type="NCBI Taxonomy" id="985895"/>
    <lineage>
        <taxon>Eukaryota</taxon>
        <taxon>Fungi</taxon>
        <taxon>Dikarya</taxon>
        <taxon>Ascomycota</taxon>
        <taxon>Pezizomycotina</taxon>
        <taxon>Dothideomycetes</taxon>
        <taxon>Pleosporomycetidae</taxon>
        <taxon>Pleosporales</taxon>
        <taxon>Pleosporineae</taxon>
        <taxon>Leptosphaeriaceae</taxon>
        <taxon>Plenodomus</taxon>
        <taxon>Plenodomus lingam/Leptosphaeria maculans species complex</taxon>
    </lineage>
</organism>
<name>E4ZMB7_LEPMJ</name>
<dbReference type="HOGENOM" id="CLU_2831628_0_0_1"/>
<feature type="region of interest" description="Disordered" evidence="1">
    <location>
        <begin position="1"/>
        <end position="25"/>
    </location>
</feature>
<evidence type="ECO:0000256" key="1">
    <source>
        <dbReference type="SAM" id="MobiDB-lite"/>
    </source>
</evidence>
<dbReference type="AlphaFoldDB" id="E4ZMB7"/>
<dbReference type="VEuPathDB" id="FungiDB:LEMA_uP051720.1"/>
<dbReference type="Proteomes" id="UP000002668">
    <property type="component" value="Genome"/>
</dbReference>
<sequence length="66" mass="7372">MFSTVSKKVNPTSCRRIPPRAPTTGIQDSPWPASLLLLRLRLAWTHHMLAPLRCLPIGTGSFTMRS</sequence>
<reference evidence="3" key="1">
    <citation type="journal article" date="2011" name="Nat. Commun.">
        <title>Effector diversification within compartments of the Leptosphaeria maculans genome affected by Repeat-Induced Point mutations.</title>
        <authorList>
            <person name="Rouxel T."/>
            <person name="Grandaubert J."/>
            <person name="Hane J.K."/>
            <person name="Hoede C."/>
            <person name="van de Wouw A.P."/>
            <person name="Couloux A."/>
            <person name="Dominguez V."/>
            <person name="Anthouard V."/>
            <person name="Bally P."/>
            <person name="Bourras S."/>
            <person name="Cozijnsen A.J."/>
            <person name="Ciuffetti L.M."/>
            <person name="Degrave A."/>
            <person name="Dilmaghani A."/>
            <person name="Duret L."/>
            <person name="Fudal I."/>
            <person name="Goodwin S.B."/>
            <person name="Gout L."/>
            <person name="Glaser N."/>
            <person name="Linglin J."/>
            <person name="Kema G.H.J."/>
            <person name="Lapalu N."/>
            <person name="Lawrence C.B."/>
            <person name="May K."/>
            <person name="Meyer M."/>
            <person name="Ollivier B."/>
            <person name="Poulain J."/>
            <person name="Schoch C.L."/>
            <person name="Simon A."/>
            <person name="Spatafora J.W."/>
            <person name="Stachowiak A."/>
            <person name="Turgeon B.G."/>
            <person name="Tyler B.M."/>
            <person name="Vincent D."/>
            <person name="Weissenbach J."/>
            <person name="Amselem J."/>
            <person name="Quesneville H."/>
            <person name="Oliver R.P."/>
            <person name="Wincker P."/>
            <person name="Balesdent M.-H."/>
            <person name="Howlett B.J."/>
        </authorList>
    </citation>
    <scope>NUCLEOTIDE SEQUENCE [LARGE SCALE GENOMIC DNA]</scope>
    <source>
        <strain evidence="3">JN3 / isolate v23.1.3 / race Av1-4-5-6-7-8</strain>
    </source>
</reference>
<evidence type="ECO:0000313" key="2">
    <source>
        <dbReference type="EMBL" id="CBX92466.1"/>
    </source>
</evidence>
<dbReference type="EMBL" id="FP929094">
    <property type="protein sequence ID" value="CBX92466.1"/>
    <property type="molecule type" value="Genomic_DNA"/>
</dbReference>
<protein>
    <submittedName>
        <fullName evidence="2">Predicted protein</fullName>
    </submittedName>
</protein>